<evidence type="ECO:0000313" key="4">
    <source>
        <dbReference type="Proteomes" id="UP000182258"/>
    </source>
</evidence>
<name>A0A0F5PZU1_9HYPH</name>
<reference evidence="2 4" key="2">
    <citation type="submission" date="2016-10" db="EMBL/GenBank/DDBJ databases">
        <authorList>
            <person name="de Groot N.N."/>
        </authorList>
    </citation>
    <scope>NUCLEOTIDE SEQUENCE [LARGE SCALE GENOMIC DNA]</scope>
    <source>
        <strain evidence="2 4">CGMCC 1.10210</strain>
    </source>
</reference>
<evidence type="ECO:0000313" key="3">
    <source>
        <dbReference type="Proteomes" id="UP000033519"/>
    </source>
</evidence>
<dbReference type="STRING" id="728005.SAMN04488059_11288"/>
<dbReference type="EMBL" id="FOMB01000012">
    <property type="protein sequence ID" value="SFC84526.1"/>
    <property type="molecule type" value="Genomic_DNA"/>
</dbReference>
<sequence length="128" mass="14113">MEAAVNLRQKLDRAKSEVGAFAPVDMSFVNRVILVNDVDRLSRPFVDRCQVVRLPPPSVAEITQIATREIERRGLEPELVAVIATAVRKGRTTSLCRLHKLVDAASAASARPSSTKHFCKKPRNGLLL</sequence>
<dbReference type="RefSeq" id="WP_046170065.1">
    <property type="nucleotide sequence ID" value="NZ_FOMB01000012.1"/>
</dbReference>
<gene>
    <name evidence="2" type="ORF">SAMN04488059_11288</name>
    <name evidence="1" type="ORF">WH91_05860</name>
</gene>
<reference evidence="1 3" key="1">
    <citation type="submission" date="2015-03" db="EMBL/GenBank/DDBJ databases">
        <authorList>
            <person name="Lepp D."/>
            <person name="Hassan Y.I."/>
            <person name="Li X.-Z."/>
            <person name="Zhou T."/>
        </authorList>
    </citation>
    <scope>NUCLEOTIDE SEQUENCE [LARGE SCALE GENOMIC DNA]</scope>
    <source>
        <strain evidence="1 3">Cr7-05</strain>
    </source>
</reference>
<dbReference type="AlphaFoldDB" id="A0A0F5PZU1"/>
<dbReference type="Proteomes" id="UP000033519">
    <property type="component" value="Unassembled WGS sequence"/>
</dbReference>
<dbReference type="InterPro" id="IPR027417">
    <property type="entry name" value="P-loop_NTPase"/>
</dbReference>
<dbReference type="OrthoDB" id="7949964at2"/>
<dbReference type="Proteomes" id="UP000182258">
    <property type="component" value="Unassembled WGS sequence"/>
</dbReference>
<accession>A0A0F5PZU1</accession>
<evidence type="ECO:0000313" key="1">
    <source>
        <dbReference type="EMBL" id="KKC33921.1"/>
    </source>
</evidence>
<protein>
    <submittedName>
        <fullName evidence="2">Uncharacterized protein</fullName>
    </submittedName>
</protein>
<dbReference type="PATRIC" id="fig|728005.3.peg.3601"/>
<dbReference type="EMBL" id="LAPV01000073">
    <property type="protein sequence ID" value="KKC33921.1"/>
    <property type="molecule type" value="Genomic_DNA"/>
</dbReference>
<dbReference type="SUPFAM" id="SSF52540">
    <property type="entry name" value="P-loop containing nucleoside triphosphate hydrolases"/>
    <property type="match status" value="1"/>
</dbReference>
<proteinExistence type="predicted"/>
<organism evidence="2 4">
    <name type="scientific">Devosia psychrophila</name>
    <dbReference type="NCBI Taxonomy" id="728005"/>
    <lineage>
        <taxon>Bacteria</taxon>
        <taxon>Pseudomonadati</taxon>
        <taxon>Pseudomonadota</taxon>
        <taxon>Alphaproteobacteria</taxon>
        <taxon>Hyphomicrobiales</taxon>
        <taxon>Devosiaceae</taxon>
        <taxon>Devosia</taxon>
    </lineage>
</organism>
<keyword evidence="3" id="KW-1185">Reference proteome</keyword>
<evidence type="ECO:0000313" key="2">
    <source>
        <dbReference type="EMBL" id="SFC84526.1"/>
    </source>
</evidence>